<evidence type="ECO:0000256" key="4">
    <source>
        <dbReference type="ARBA" id="ARBA00022989"/>
    </source>
</evidence>
<proteinExistence type="predicted"/>
<dbReference type="Proteomes" id="UP001152797">
    <property type="component" value="Unassembled WGS sequence"/>
</dbReference>
<feature type="domain" description="Major facilitator superfamily (MFS) profile" evidence="7">
    <location>
        <begin position="93"/>
        <end position="501"/>
    </location>
</feature>
<keyword evidence="4 6" id="KW-1133">Transmembrane helix</keyword>
<dbReference type="EMBL" id="CAMXCT030000968">
    <property type="protein sequence ID" value="CAL4772509.1"/>
    <property type="molecule type" value="Genomic_DNA"/>
</dbReference>
<evidence type="ECO:0000313" key="11">
    <source>
        <dbReference type="Proteomes" id="UP001152797"/>
    </source>
</evidence>
<dbReference type="Gene3D" id="1.20.1720.10">
    <property type="entry name" value="Multidrug resistance protein D"/>
    <property type="match status" value="1"/>
</dbReference>
<dbReference type="InterPro" id="IPR020846">
    <property type="entry name" value="MFS_dom"/>
</dbReference>
<dbReference type="PROSITE" id="PS50850">
    <property type="entry name" value="MFS"/>
    <property type="match status" value="1"/>
</dbReference>
<feature type="transmembrane region" description="Helical" evidence="6">
    <location>
        <begin position="478"/>
        <end position="499"/>
    </location>
</feature>
<comment type="caution">
    <text evidence="8">The sequence shown here is derived from an EMBL/GenBank/DDBJ whole genome shotgun (WGS) entry which is preliminary data.</text>
</comment>
<evidence type="ECO:0000256" key="5">
    <source>
        <dbReference type="ARBA" id="ARBA00023136"/>
    </source>
</evidence>
<accession>A0A9P1C5T8</accession>
<evidence type="ECO:0000256" key="2">
    <source>
        <dbReference type="ARBA" id="ARBA00022448"/>
    </source>
</evidence>
<reference evidence="9" key="2">
    <citation type="submission" date="2024-04" db="EMBL/GenBank/DDBJ databases">
        <authorList>
            <person name="Chen Y."/>
            <person name="Shah S."/>
            <person name="Dougan E. K."/>
            <person name="Thang M."/>
            <person name="Chan C."/>
        </authorList>
    </citation>
    <scope>NUCLEOTIDE SEQUENCE [LARGE SCALE GENOMIC DNA]</scope>
</reference>
<dbReference type="PANTHER" id="PTHR23502:SF132">
    <property type="entry name" value="POLYAMINE TRANSPORTER 2-RELATED"/>
    <property type="match status" value="1"/>
</dbReference>
<gene>
    <name evidence="8" type="ORF">C1SCF055_LOCUS12673</name>
</gene>
<dbReference type="SUPFAM" id="SSF103473">
    <property type="entry name" value="MFS general substrate transporter"/>
    <property type="match status" value="1"/>
</dbReference>
<keyword evidence="5 6" id="KW-0472">Membrane</keyword>
<feature type="transmembrane region" description="Helical" evidence="6">
    <location>
        <begin position="335"/>
        <end position="360"/>
    </location>
</feature>
<evidence type="ECO:0000256" key="3">
    <source>
        <dbReference type="ARBA" id="ARBA00022692"/>
    </source>
</evidence>
<dbReference type="Pfam" id="PF07690">
    <property type="entry name" value="MFS_1"/>
    <property type="match status" value="1"/>
</dbReference>
<dbReference type="GO" id="GO:0022857">
    <property type="term" value="F:transmembrane transporter activity"/>
    <property type="evidence" value="ECO:0007669"/>
    <property type="project" value="InterPro"/>
</dbReference>
<dbReference type="AlphaFoldDB" id="A0A9P1C5T8"/>
<feature type="transmembrane region" description="Helical" evidence="6">
    <location>
        <begin position="191"/>
        <end position="208"/>
    </location>
</feature>
<evidence type="ECO:0000313" key="9">
    <source>
        <dbReference type="EMBL" id="CAL1138572.1"/>
    </source>
</evidence>
<keyword evidence="11" id="KW-1185">Reference proteome</keyword>
<evidence type="ECO:0000256" key="1">
    <source>
        <dbReference type="ARBA" id="ARBA00004141"/>
    </source>
</evidence>
<feature type="transmembrane region" description="Helical" evidence="6">
    <location>
        <begin position="249"/>
        <end position="267"/>
    </location>
</feature>
<dbReference type="InterPro" id="IPR011701">
    <property type="entry name" value="MFS"/>
</dbReference>
<feature type="transmembrane region" description="Helical" evidence="6">
    <location>
        <begin position="127"/>
        <end position="147"/>
    </location>
</feature>
<reference evidence="8" key="1">
    <citation type="submission" date="2022-10" db="EMBL/GenBank/DDBJ databases">
        <authorList>
            <person name="Chen Y."/>
            <person name="Dougan E. K."/>
            <person name="Chan C."/>
            <person name="Rhodes N."/>
            <person name="Thang M."/>
        </authorList>
    </citation>
    <scope>NUCLEOTIDE SEQUENCE</scope>
</reference>
<evidence type="ECO:0000313" key="8">
    <source>
        <dbReference type="EMBL" id="CAI3985197.1"/>
    </source>
</evidence>
<feature type="transmembrane region" description="Helical" evidence="6">
    <location>
        <begin position="400"/>
        <end position="420"/>
    </location>
</feature>
<feature type="transmembrane region" description="Helical" evidence="6">
    <location>
        <begin position="220"/>
        <end position="243"/>
    </location>
</feature>
<dbReference type="OrthoDB" id="440553at2759"/>
<feature type="transmembrane region" description="Helical" evidence="6">
    <location>
        <begin position="432"/>
        <end position="458"/>
    </location>
</feature>
<sequence length="512" mass="54683">MVQACEACEACEGVDWAHFLQVAFQVLDSNGKNTEPIGPSGPSGPGSTIRLASKIMIVAAPVLILAAFVLASFHTSKRLEHEEKPERGMSFGMLILLASTLCLDFFCTDQYQPSMPDMAKEFGVSDVAMGATIQIHLFTSAVCMLFLGPLSDFIGRRIIILCCQVLLVASTFCCACADTFVWFVIGRVFQGVAAAVAPVVLAAIPDCVTSMEDRLWHQAVLTRVMMLGPILAPSGGGFLANIAGWRCPFFLLSGLSAVVLVCSFWTLEETAPSQHLAQSLDSDVSWIRNYLTCASRILLQKSRLMLLVACIAGKSFWDLLAASNGFTLRQHFHLSIWHASICITLMAIAGFAGSLVPSWLPCGPMRAIRGSLLPLFLVTAAMVCLAWGDETNSSTGLTGLTSFLVSICFVQLILYTPFISSVCQFTCGVEDIAGVASSLLSSIVYLGSSLVSLELMVLVHHSDNSASDSFADVADSNISSLMLALAATLLVVTLSLAPLSCTDAEINSDSNL</sequence>
<feature type="transmembrane region" description="Helical" evidence="6">
    <location>
        <begin position="88"/>
        <end position="107"/>
    </location>
</feature>
<evidence type="ECO:0000256" key="6">
    <source>
        <dbReference type="SAM" id="Phobius"/>
    </source>
</evidence>
<dbReference type="GO" id="GO:0005886">
    <property type="term" value="C:plasma membrane"/>
    <property type="evidence" value="ECO:0007669"/>
    <property type="project" value="TreeGrafter"/>
</dbReference>
<keyword evidence="3 6" id="KW-0812">Transmembrane</keyword>
<feature type="transmembrane region" description="Helical" evidence="6">
    <location>
        <begin position="372"/>
        <end position="388"/>
    </location>
</feature>
<evidence type="ECO:0000313" key="10">
    <source>
        <dbReference type="EMBL" id="CAL4772509.1"/>
    </source>
</evidence>
<dbReference type="PANTHER" id="PTHR23502">
    <property type="entry name" value="MAJOR FACILITATOR SUPERFAMILY"/>
    <property type="match status" value="1"/>
</dbReference>
<comment type="subcellular location">
    <subcellularLocation>
        <location evidence="1">Membrane</location>
        <topology evidence="1">Multi-pass membrane protein</topology>
    </subcellularLocation>
</comment>
<name>A0A9P1C5T8_9DINO</name>
<organism evidence="8">
    <name type="scientific">Cladocopium goreaui</name>
    <dbReference type="NCBI Taxonomy" id="2562237"/>
    <lineage>
        <taxon>Eukaryota</taxon>
        <taxon>Sar</taxon>
        <taxon>Alveolata</taxon>
        <taxon>Dinophyceae</taxon>
        <taxon>Suessiales</taxon>
        <taxon>Symbiodiniaceae</taxon>
        <taxon>Cladocopium</taxon>
    </lineage>
</organism>
<dbReference type="EMBL" id="CAMXCT010000968">
    <property type="protein sequence ID" value="CAI3985197.1"/>
    <property type="molecule type" value="Genomic_DNA"/>
</dbReference>
<keyword evidence="2" id="KW-0813">Transport</keyword>
<dbReference type="EMBL" id="CAMXCT020000968">
    <property type="protein sequence ID" value="CAL1138572.1"/>
    <property type="molecule type" value="Genomic_DNA"/>
</dbReference>
<evidence type="ECO:0000259" key="7">
    <source>
        <dbReference type="PROSITE" id="PS50850"/>
    </source>
</evidence>
<feature type="transmembrane region" description="Helical" evidence="6">
    <location>
        <begin position="55"/>
        <end position="76"/>
    </location>
</feature>
<feature type="transmembrane region" description="Helical" evidence="6">
    <location>
        <begin position="159"/>
        <end position="185"/>
    </location>
</feature>
<protein>
    <submittedName>
        <fullName evidence="10">Uncharacterized MFS-type transporter YvmA</fullName>
    </submittedName>
</protein>
<dbReference type="InterPro" id="IPR036259">
    <property type="entry name" value="MFS_trans_sf"/>
</dbReference>